<protein>
    <recommendedName>
        <fullName evidence="3">Ankyrin repeat domain-containing protein</fullName>
    </recommendedName>
</protein>
<comment type="caution">
    <text evidence="1">The sequence shown here is derived from an EMBL/GenBank/DDBJ whole genome shotgun (WGS) entry which is preliminary data.</text>
</comment>
<name>A0ABQ3PQG1_9ACTN</name>
<evidence type="ECO:0000313" key="1">
    <source>
        <dbReference type="EMBL" id="GHI27266.1"/>
    </source>
</evidence>
<organism evidence="1 2">
    <name type="scientific">Streptomyces hydrogenans</name>
    <dbReference type="NCBI Taxonomy" id="1873719"/>
    <lineage>
        <taxon>Bacteria</taxon>
        <taxon>Bacillati</taxon>
        <taxon>Actinomycetota</taxon>
        <taxon>Actinomycetes</taxon>
        <taxon>Kitasatosporales</taxon>
        <taxon>Streptomycetaceae</taxon>
        <taxon>Streptomyces</taxon>
    </lineage>
</organism>
<gene>
    <name evidence="1" type="ORF">Shyd_86370</name>
</gene>
<evidence type="ECO:0000313" key="2">
    <source>
        <dbReference type="Proteomes" id="UP001052739"/>
    </source>
</evidence>
<dbReference type="Proteomes" id="UP001052739">
    <property type="component" value="Unassembled WGS sequence"/>
</dbReference>
<reference evidence="1" key="1">
    <citation type="submission" date="2024-05" db="EMBL/GenBank/DDBJ databases">
        <title>Whole genome shotgun sequence of Streptomyces hydrogenans NBRC 13475.</title>
        <authorList>
            <person name="Komaki H."/>
            <person name="Tamura T."/>
        </authorList>
    </citation>
    <scope>NUCLEOTIDE SEQUENCE</scope>
    <source>
        <strain evidence="1">NBRC 13475</strain>
    </source>
</reference>
<dbReference type="Gene3D" id="1.25.40.20">
    <property type="entry name" value="Ankyrin repeat-containing domain"/>
    <property type="match status" value="1"/>
</dbReference>
<keyword evidence="2" id="KW-1185">Reference proteome</keyword>
<accession>A0ABQ3PQG1</accession>
<dbReference type="EMBL" id="BNDW01000117">
    <property type="protein sequence ID" value="GHI27266.1"/>
    <property type="molecule type" value="Genomic_DNA"/>
</dbReference>
<dbReference type="InterPro" id="IPR036770">
    <property type="entry name" value="Ankyrin_rpt-contain_sf"/>
</dbReference>
<proteinExistence type="predicted"/>
<sequence length="126" mass="14181">MKMEDALTLKSPWTPAHQAVELSDHATLTRILDEGVDADEVCCQMTLLMHAIDTEVDVANQSGEPIDSALTAILLAYGADPHLAVNGEAAYDWAGKHRHDMAIRLMDRFSTRPTKLKVRFRRIRRR</sequence>
<evidence type="ECO:0008006" key="3">
    <source>
        <dbReference type="Google" id="ProtNLM"/>
    </source>
</evidence>